<evidence type="ECO:0000313" key="2">
    <source>
        <dbReference type="Proteomes" id="UP000016842"/>
    </source>
</evidence>
<name>U4V9R5_9HYPH</name>
<reference evidence="1 2" key="1">
    <citation type="journal article" date="2014" name="FEMS Microbiol. Lett.">
        <title>Genome sequencing analysis reveals virulence-related gene content of Ochrobactrum intermedium strain 229E, a urease-positive strain isolated from the human gastric niche.</title>
        <authorList>
            <person name="Kulkarni G.J."/>
            <person name="Shetty S."/>
            <person name="Dharne M.S."/>
            <person name="Shouche Y.S."/>
        </authorList>
    </citation>
    <scope>NUCLEOTIDE SEQUENCE [LARGE SCALE GENOMIC DNA]</scope>
    <source>
        <strain evidence="1 2">229E</strain>
    </source>
</reference>
<gene>
    <name evidence="1" type="ORF">Q644_21890</name>
</gene>
<protein>
    <submittedName>
        <fullName evidence="1">Uncharacterized protein</fullName>
    </submittedName>
</protein>
<comment type="caution">
    <text evidence="1">The sequence shown here is derived from an EMBL/GenBank/DDBJ whole genome shotgun (WGS) entry which is preliminary data.</text>
</comment>
<dbReference type="Proteomes" id="UP000016842">
    <property type="component" value="Unassembled WGS sequence"/>
</dbReference>
<sequence>MQNALTVPATKLRDRRARLVVLQNADDLFVCKTVAFHSLVLSMSQSLLQNGLFQRGGKVRQNLHKHKIQFPSIMPGATIN</sequence>
<proteinExistence type="predicted"/>
<organism evidence="1 2">
    <name type="scientific">Brucella intermedia 229E</name>
    <dbReference type="NCBI Taxonomy" id="1337887"/>
    <lineage>
        <taxon>Bacteria</taxon>
        <taxon>Pseudomonadati</taxon>
        <taxon>Pseudomonadota</taxon>
        <taxon>Alphaproteobacteria</taxon>
        <taxon>Hyphomicrobiales</taxon>
        <taxon>Brucellaceae</taxon>
        <taxon>Brucella/Ochrobactrum group</taxon>
        <taxon>Brucella</taxon>
    </lineage>
</organism>
<evidence type="ECO:0000313" key="1">
    <source>
        <dbReference type="EMBL" id="ERM01389.1"/>
    </source>
</evidence>
<dbReference type="EMBL" id="ASXJ01000169">
    <property type="protein sequence ID" value="ERM01389.1"/>
    <property type="molecule type" value="Genomic_DNA"/>
</dbReference>
<dbReference type="AlphaFoldDB" id="U4V9R5"/>
<accession>U4V9R5</accession>